<protein>
    <submittedName>
        <fullName evidence="1">Uncharacterized protein</fullName>
    </submittedName>
</protein>
<evidence type="ECO:0000313" key="1">
    <source>
        <dbReference type="EMBL" id="KAI4387070.1"/>
    </source>
</evidence>
<proteinExistence type="predicted"/>
<name>A0ACB9S7A4_9MYRT</name>
<organism evidence="1 2">
    <name type="scientific">Melastoma candidum</name>
    <dbReference type="NCBI Taxonomy" id="119954"/>
    <lineage>
        <taxon>Eukaryota</taxon>
        <taxon>Viridiplantae</taxon>
        <taxon>Streptophyta</taxon>
        <taxon>Embryophyta</taxon>
        <taxon>Tracheophyta</taxon>
        <taxon>Spermatophyta</taxon>
        <taxon>Magnoliopsida</taxon>
        <taxon>eudicotyledons</taxon>
        <taxon>Gunneridae</taxon>
        <taxon>Pentapetalae</taxon>
        <taxon>rosids</taxon>
        <taxon>malvids</taxon>
        <taxon>Myrtales</taxon>
        <taxon>Melastomataceae</taxon>
        <taxon>Melastomatoideae</taxon>
        <taxon>Melastomateae</taxon>
        <taxon>Melastoma</taxon>
    </lineage>
</organism>
<accession>A0ACB9S7A4</accession>
<reference evidence="2" key="1">
    <citation type="journal article" date="2023" name="Front. Plant Sci.">
        <title>Chromosomal-level genome assembly of Melastoma candidum provides insights into trichome evolution.</title>
        <authorList>
            <person name="Zhong Y."/>
            <person name="Wu W."/>
            <person name="Sun C."/>
            <person name="Zou P."/>
            <person name="Liu Y."/>
            <person name="Dai S."/>
            <person name="Zhou R."/>
        </authorList>
    </citation>
    <scope>NUCLEOTIDE SEQUENCE [LARGE SCALE GENOMIC DNA]</scope>
</reference>
<sequence length="123" mass="14176">MMPRNDPVVIHHGDQATYQLVNQVLIDDNYLTRSQAMHMALEASNKHGFVDETIQIPSENSSKRVHWSLCNVRILTWILNALAPELADSVIYATFAKEVWDDPKELYPPFNKEVYLFLSIFLS</sequence>
<evidence type="ECO:0000313" key="2">
    <source>
        <dbReference type="Proteomes" id="UP001057402"/>
    </source>
</evidence>
<dbReference type="EMBL" id="CM042881">
    <property type="protein sequence ID" value="KAI4387070.1"/>
    <property type="molecule type" value="Genomic_DNA"/>
</dbReference>
<comment type="caution">
    <text evidence="1">The sequence shown here is derived from an EMBL/GenBank/DDBJ whole genome shotgun (WGS) entry which is preliminary data.</text>
</comment>
<gene>
    <name evidence="1" type="ORF">MLD38_004931</name>
</gene>
<keyword evidence="2" id="KW-1185">Reference proteome</keyword>
<dbReference type="Proteomes" id="UP001057402">
    <property type="component" value="Chromosome 2"/>
</dbReference>